<reference evidence="8" key="2">
    <citation type="submission" date="2020-09" db="EMBL/GenBank/DDBJ databases">
        <authorList>
            <person name="Sun Q."/>
            <person name="Ohkuma M."/>
        </authorList>
    </citation>
    <scope>NUCLEOTIDE SEQUENCE</scope>
    <source>
        <strain evidence="8">JCM 18487</strain>
    </source>
</reference>
<evidence type="ECO:0000313" key="9">
    <source>
        <dbReference type="Proteomes" id="UP000637695"/>
    </source>
</evidence>
<dbReference type="PANTHER" id="PTHR43129">
    <property type="entry name" value="FOSMIDOMYCIN RESISTANCE PROTEIN"/>
    <property type="match status" value="1"/>
</dbReference>
<evidence type="ECO:0000256" key="3">
    <source>
        <dbReference type="ARBA" id="ARBA00022692"/>
    </source>
</evidence>
<dbReference type="CDD" id="cd17478">
    <property type="entry name" value="MFS_FsR"/>
    <property type="match status" value="1"/>
</dbReference>
<dbReference type="RefSeq" id="WP_188883083.1">
    <property type="nucleotide sequence ID" value="NZ_BMOY01000042.1"/>
</dbReference>
<dbReference type="PROSITE" id="PS50850">
    <property type="entry name" value="MFS"/>
    <property type="match status" value="1"/>
</dbReference>
<feature type="transmembrane region" description="Helical" evidence="6">
    <location>
        <begin position="162"/>
        <end position="185"/>
    </location>
</feature>
<dbReference type="GO" id="GO:0022857">
    <property type="term" value="F:transmembrane transporter activity"/>
    <property type="evidence" value="ECO:0007669"/>
    <property type="project" value="InterPro"/>
</dbReference>
<name>A0A917KHN6_9BACL</name>
<feature type="transmembrane region" description="Helical" evidence="6">
    <location>
        <begin position="331"/>
        <end position="353"/>
    </location>
</feature>
<dbReference type="InterPro" id="IPR036259">
    <property type="entry name" value="MFS_trans_sf"/>
</dbReference>
<dbReference type="InterPro" id="IPR011701">
    <property type="entry name" value="MFS"/>
</dbReference>
<feature type="transmembrane region" description="Helical" evidence="6">
    <location>
        <begin position="72"/>
        <end position="91"/>
    </location>
</feature>
<evidence type="ECO:0000259" key="7">
    <source>
        <dbReference type="PROSITE" id="PS50850"/>
    </source>
</evidence>
<feature type="transmembrane region" description="Helical" evidence="6">
    <location>
        <begin position="205"/>
        <end position="225"/>
    </location>
</feature>
<keyword evidence="2" id="KW-0813">Transport</keyword>
<evidence type="ECO:0000256" key="6">
    <source>
        <dbReference type="SAM" id="Phobius"/>
    </source>
</evidence>
<keyword evidence="5 6" id="KW-0472">Membrane</keyword>
<protein>
    <submittedName>
        <fullName evidence="8">MFS-type transporter YfnC</fullName>
    </submittedName>
</protein>
<keyword evidence="3 6" id="KW-0812">Transmembrane</keyword>
<feature type="transmembrane region" description="Helical" evidence="6">
    <location>
        <begin position="359"/>
        <end position="380"/>
    </location>
</feature>
<gene>
    <name evidence="8" type="primary">yfnC</name>
    <name evidence="8" type="ORF">GCM10010885_21760</name>
</gene>
<dbReference type="GO" id="GO:0005886">
    <property type="term" value="C:plasma membrane"/>
    <property type="evidence" value="ECO:0007669"/>
    <property type="project" value="UniProtKB-SubCell"/>
</dbReference>
<dbReference type="InterPro" id="IPR020846">
    <property type="entry name" value="MFS_dom"/>
</dbReference>
<evidence type="ECO:0000256" key="2">
    <source>
        <dbReference type="ARBA" id="ARBA00022448"/>
    </source>
</evidence>
<organism evidence="8 9">
    <name type="scientific">Alicyclobacillus cellulosilyticus</name>
    <dbReference type="NCBI Taxonomy" id="1003997"/>
    <lineage>
        <taxon>Bacteria</taxon>
        <taxon>Bacillati</taxon>
        <taxon>Bacillota</taxon>
        <taxon>Bacilli</taxon>
        <taxon>Bacillales</taxon>
        <taxon>Alicyclobacillaceae</taxon>
        <taxon>Alicyclobacillus</taxon>
    </lineage>
</organism>
<sequence length="401" mass="42603">MQEERLHTKAVGFLAFSHLVNDFLNGVLGAILPLLAMQFHLTYGQVGTLTMASNASSSLVQPVFGYVSDRRGTPWLLPASAILLVAGLIGLSYAHSFVWLLPAVVVSGIGSAVFHPDASRAVFFASGGKRGLAQSIFQIGGNSGMALSALALWFLGHTGLGGIWWFALPALASSLALAAIVRWFADRLRQHRQRVRAGGGEPATLVGGLALLVFVVTVRAFLISGVTTYVPLLVERRDGILPQDVWVYTFTFLLFGALGTMAGGPMADRWGQRAVVRLSMWVSTPLAALVPFLAHGWLIADLAALGFFLLSTFAVTVVYGQELAPRHIAMVSGLLIGFAGGIGGIGTMVMGHVADHIGLAHTLAGMTWFTLLAALCTLWLPSKQRIAQSRLSVPAVRAVKP</sequence>
<feature type="transmembrane region" description="Helical" evidence="6">
    <location>
        <begin position="12"/>
        <end position="36"/>
    </location>
</feature>
<dbReference type="PANTHER" id="PTHR43129:SF1">
    <property type="entry name" value="FOSMIDOMYCIN RESISTANCE PROTEIN"/>
    <property type="match status" value="1"/>
</dbReference>
<feature type="transmembrane region" description="Helical" evidence="6">
    <location>
        <begin position="136"/>
        <end position="156"/>
    </location>
</feature>
<dbReference type="Proteomes" id="UP000637695">
    <property type="component" value="Unassembled WGS sequence"/>
</dbReference>
<proteinExistence type="predicted"/>
<dbReference type="Pfam" id="PF07690">
    <property type="entry name" value="MFS_1"/>
    <property type="match status" value="1"/>
</dbReference>
<dbReference type="EMBL" id="BMOY01000042">
    <property type="protein sequence ID" value="GGJ12019.1"/>
    <property type="molecule type" value="Genomic_DNA"/>
</dbReference>
<evidence type="ECO:0000313" key="8">
    <source>
        <dbReference type="EMBL" id="GGJ12019.1"/>
    </source>
</evidence>
<dbReference type="Gene3D" id="1.20.1250.20">
    <property type="entry name" value="MFS general substrate transporter like domains"/>
    <property type="match status" value="2"/>
</dbReference>
<feature type="transmembrane region" description="Helical" evidence="6">
    <location>
        <begin position="97"/>
        <end position="115"/>
    </location>
</feature>
<accession>A0A917KHN6</accession>
<evidence type="ECO:0000256" key="5">
    <source>
        <dbReference type="ARBA" id="ARBA00023136"/>
    </source>
</evidence>
<keyword evidence="4 6" id="KW-1133">Transmembrane helix</keyword>
<feature type="domain" description="Major facilitator superfamily (MFS) profile" evidence="7">
    <location>
        <begin position="10"/>
        <end position="385"/>
    </location>
</feature>
<feature type="transmembrane region" description="Helical" evidence="6">
    <location>
        <begin position="274"/>
        <end position="293"/>
    </location>
</feature>
<evidence type="ECO:0000256" key="4">
    <source>
        <dbReference type="ARBA" id="ARBA00022989"/>
    </source>
</evidence>
<feature type="transmembrane region" description="Helical" evidence="6">
    <location>
        <begin position="299"/>
        <end position="319"/>
    </location>
</feature>
<dbReference type="SUPFAM" id="SSF103473">
    <property type="entry name" value="MFS general substrate transporter"/>
    <property type="match status" value="1"/>
</dbReference>
<reference evidence="8" key="1">
    <citation type="journal article" date="2014" name="Int. J. Syst. Evol. Microbiol.">
        <title>Complete genome sequence of Corynebacterium casei LMG S-19264T (=DSM 44701T), isolated from a smear-ripened cheese.</title>
        <authorList>
            <consortium name="US DOE Joint Genome Institute (JGI-PGF)"/>
            <person name="Walter F."/>
            <person name="Albersmeier A."/>
            <person name="Kalinowski J."/>
            <person name="Ruckert C."/>
        </authorList>
    </citation>
    <scope>NUCLEOTIDE SEQUENCE</scope>
    <source>
        <strain evidence="8">JCM 18487</strain>
    </source>
</reference>
<dbReference type="AlphaFoldDB" id="A0A917KHN6"/>
<comment type="subcellular location">
    <subcellularLocation>
        <location evidence="1">Cell membrane</location>
        <topology evidence="1">Multi-pass membrane protein</topology>
    </subcellularLocation>
</comment>
<comment type="caution">
    <text evidence="8">The sequence shown here is derived from an EMBL/GenBank/DDBJ whole genome shotgun (WGS) entry which is preliminary data.</text>
</comment>
<evidence type="ECO:0000256" key="1">
    <source>
        <dbReference type="ARBA" id="ARBA00004651"/>
    </source>
</evidence>
<feature type="transmembrane region" description="Helical" evidence="6">
    <location>
        <begin position="245"/>
        <end position="262"/>
    </location>
</feature>
<keyword evidence="9" id="KW-1185">Reference proteome</keyword>
<feature type="transmembrane region" description="Helical" evidence="6">
    <location>
        <begin position="42"/>
        <end position="60"/>
    </location>
</feature>